<evidence type="ECO:0000256" key="1">
    <source>
        <dbReference type="ARBA" id="ARBA00007734"/>
    </source>
</evidence>
<dbReference type="GO" id="GO:0042597">
    <property type="term" value="C:periplasmic space"/>
    <property type="evidence" value="ECO:0007669"/>
    <property type="project" value="InterPro"/>
</dbReference>
<evidence type="ECO:0000313" key="5">
    <source>
        <dbReference type="EMBL" id="OJJ27072.1"/>
    </source>
</evidence>
<dbReference type="PROSITE" id="PS00922">
    <property type="entry name" value="TRANSGLYCOSYLASE"/>
    <property type="match status" value="1"/>
</dbReference>
<accession>A0A1L9QWT1</accession>
<dbReference type="Pfam" id="PF01464">
    <property type="entry name" value="SLT"/>
    <property type="match status" value="1"/>
</dbReference>
<dbReference type="SUPFAM" id="SSF48435">
    <property type="entry name" value="Bacterial muramidases"/>
    <property type="match status" value="1"/>
</dbReference>
<sequence>MSKAKSNLPLIFSIAGVSLGAILGGFVLHQTHLDRQIADEVRSWLPEVPSEKPTFQLTPAEVQKSQIAQLVKLSPTERQPYLEAMSQQPTHPEYARARYVLAMDQLAQNQPQEAIASLENLEARYPLLAAHILSERAQAYAQLGENTQAAATWQKILTTHPNHPVAAEALYELGKTNPKLWEEAIAKFPAHPRTVEIAANQLATNPNSLPLLRLLAKHALHKPDYTELLDRLTKTHSAQLTPEDWEIIAFGYWEKIEYGKAGAAYAKAPATPKNRYRAGRGLHLGGKTQEAIAAYKFLYSSYPNEKETAQGLIHLSRLVDLQPAQEYLNIVIDRFPHKAAAALVEQGKVLDALKSSQSAKQARQSILTQYSQSEEAAKLRWQQAEDAADKGNLLQAWRLAQEITVENPETEYAPEAAFWVGKWAKKLGRERDAKAAFEYVLQRYPESYYAWRSALMLGWNVGDFTSVRYLEPDVEYSIPRPLLPAGSETLKELHQLGQDREAWMLWQVEFTNTMKPTVAQQFTDGILRLQVGDYLDGIFMLNSLAWRDDPEEQKQYQMLRQQLAYWQALYPFPYLESIESWSKDRQLNPLLVTALIRQESRFMPQIQSVVGATGLMQVMPETGEWIAGKINLASYQLDNPNDNIKLGTWYLDYTHSEYSNNSLLAVASYNAGPGNVADWLNRFGFRDPDEFVEKIPFPETYGYVKSVFGNYWNYLRLYNPEIIQKMEKIN</sequence>
<proteinExistence type="inferred from homology"/>
<evidence type="ECO:0000313" key="6">
    <source>
        <dbReference type="Proteomes" id="UP000183940"/>
    </source>
</evidence>
<dbReference type="Proteomes" id="UP000183940">
    <property type="component" value="Unassembled WGS sequence"/>
</dbReference>
<dbReference type="GO" id="GO:0000270">
    <property type="term" value="P:peptidoglycan metabolic process"/>
    <property type="evidence" value="ECO:0007669"/>
    <property type="project" value="InterPro"/>
</dbReference>
<dbReference type="CDD" id="cd13401">
    <property type="entry name" value="Slt70-like"/>
    <property type="match status" value="1"/>
</dbReference>
<dbReference type="InterPro" id="IPR000189">
    <property type="entry name" value="Transglyc_AS"/>
</dbReference>
<keyword evidence="2" id="KW-0732">Signal</keyword>
<dbReference type="InterPro" id="IPR008939">
    <property type="entry name" value="Lytic_TGlycosylase_superhlx_U"/>
</dbReference>
<reference evidence="5" key="1">
    <citation type="submission" date="2016-10" db="EMBL/GenBank/DDBJ databases">
        <title>CRISPR-Cas defence system in Roseofilum reptotaenium: evidence of a bacteriophage-cyanobacterium arms race in the coral black band disease.</title>
        <authorList>
            <person name="Buerger P."/>
            <person name="Wood-Charlson E.M."/>
            <person name="Weynberg K.D."/>
            <person name="Willis B."/>
            <person name="Van Oppen M.J."/>
        </authorList>
    </citation>
    <scope>NUCLEOTIDE SEQUENCE [LARGE SCALE GENOMIC DNA]</scope>
    <source>
        <strain evidence="5">AO1-A</strain>
    </source>
</reference>
<evidence type="ECO:0000256" key="3">
    <source>
        <dbReference type="PROSITE-ProRule" id="PRU00339"/>
    </source>
</evidence>
<keyword evidence="3" id="KW-0802">TPR repeat</keyword>
<evidence type="ECO:0000256" key="2">
    <source>
        <dbReference type="ARBA" id="ARBA00022729"/>
    </source>
</evidence>
<dbReference type="Pfam" id="PF13174">
    <property type="entry name" value="TPR_6"/>
    <property type="match status" value="2"/>
</dbReference>
<comment type="similarity">
    <text evidence="1">Belongs to the transglycosylase Slt family.</text>
</comment>
<dbReference type="InterPro" id="IPR019734">
    <property type="entry name" value="TPR_rpt"/>
</dbReference>
<dbReference type="PANTHER" id="PTHR37423">
    <property type="entry name" value="SOLUBLE LYTIC MUREIN TRANSGLYCOSYLASE-RELATED"/>
    <property type="match status" value="1"/>
</dbReference>
<feature type="repeat" description="TPR" evidence="3">
    <location>
        <begin position="130"/>
        <end position="163"/>
    </location>
</feature>
<organism evidence="5 6">
    <name type="scientific">Roseofilum reptotaenium AO1-A</name>
    <dbReference type="NCBI Taxonomy" id="1925591"/>
    <lineage>
        <taxon>Bacteria</taxon>
        <taxon>Bacillati</taxon>
        <taxon>Cyanobacteriota</taxon>
        <taxon>Cyanophyceae</taxon>
        <taxon>Desertifilales</taxon>
        <taxon>Desertifilaceae</taxon>
        <taxon>Roseofilum</taxon>
    </lineage>
</organism>
<dbReference type="PANTHER" id="PTHR37423:SF5">
    <property type="entry name" value="SOLUBLE LYTIC MUREIN TRANSGLYCOSYLASE"/>
    <property type="match status" value="1"/>
</dbReference>
<keyword evidence="6" id="KW-1185">Reference proteome</keyword>
<dbReference type="SMART" id="SM00028">
    <property type="entry name" value="TPR"/>
    <property type="match status" value="2"/>
</dbReference>
<dbReference type="STRING" id="1925591.BI308_03205"/>
<dbReference type="InterPro" id="IPR008258">
    <property type="entry name" value="Transglycosylase_SLT_dom_1"/>
</dbReference>
<dbReference type="InterPro" id="IPR011990">
    <property type="entry name" value="TPR-like_helical_dom_sf"/>
</dbReference>
<dbReference type="SUPFAM" id="SSF53955">
    <property type="entry name" value="Lysozyme-like"/>
    <property type="match status" value="1"/>
</dbReference>
<dbReference type="GO" id="GO:0008933">
    <property type="term" value="F:peptidoglycan lytic transglycosylase activity"/>
    <property type="evidence" value="ECO:0007669"/>
    <property type="project" value="InterPro"/>
</dbReference>
<dbReference type="AlphaFoldDB" id="A0A1L9QWT1"/>
<protein>
    <submittedName>
        <fullName evidence="5">Tail length tape measure protein</fullName>
    </submittedName>
</protein>
<dbReference type="PROSITE" id="PS50005">
    <property type="entry name" value="TPR"/>
    <property type="match status" value="1"/>
</dbReference>
<comment type="caution">
    <text evidence="5">The sequence shown here is derived from an EMBL/GenBank/DDBJ whole genome shotgun (WGS) entry which is preliminary data.</text>
</comment>
<name>A0A1L9QWT1_9CYAN</name>
<evidence type="ECO:0000259" key="4">
    <source>
        <dbReference type="Pfam" id="PF01464"/>
    </source>
</evidence>
<dbReference type="InterPro" id="IPR023346">
    <property type="entry name" value="Lysozyme-like_dom_sf"/>
</dbReference>
<dbReference type="GO" id="GO:0004553">
    <property type="term" value="F:hydrolase activity, hydrolyzing O-glycosyl compounds"/>
    <property type="evidence" value="ECO:0007669"/>
    <property type="project" value="InterPro"/>
</dbReference>
<dbReference type="Gene3D" id="1.10.530.10">
    <property type="match status" value="1"/>
</dbReference>
<gene>
    <name evidence="5" type="ORF">BI308_03205</name>
</gene>
<dbReference type="GO" id="GO:0016020">
    <property type="term" value="C:membrane"/>
    <property type="evidence" value="ECO:0007669"/>
    <property type="project" value="InterPro"/>
</dbReference>
<dbReference type="EMBL" id="MLAW01000003">
    <property type="protein sequence ID" value="OJJ27072.1"/>
    <property type="molecule type" value="Genomic_DNA"/>
</dbReference>
<dbReference type="Gene3D" id="1.25.40.10">
    <property type="entry name" value="Tetratricopeptide repeat domain"/>
    <property type="match status" value="2"/>
</dbReference>
<feature type="domain" description="Transglycosylase SLT" evidence="4">
    <location>
        <begin position="578"/>
        <end position="690"/>
    </location>
</feature>